<keyword evidence="1 4" id="KW-0812">Transmembrane</keyword>
<dbReference type="InterPro" id="IPR036259">
    <property type="entry name" value="MFS_trans_sf"/>
</dbReference>
<proteinExistence type="predicted"/>
<dbReference type="Proteomes" id="UP000032515">
    <property type="component" value="Unassembled WGS sequence"/>
</dbReference>
<accession>A0A0D7F3Y8</accession>
<dbReference type="PANTHER" id="PTHR11360">
    <property type="entry name" value="MONOCARBOXYLATE TRANSPORTER"/>
    <property type="match status" value="1"/>
</dbReference>
<feature type="transmembrane region" description="Helical" evidence="4">
    <location>
        <begin position="98"/>
        <end position="119"/>
    </location>
</feature>
<dbReference type="NCBIfam" id="TIGR04259">
    <property type="entry name" value="oxa_formateAnti"/>
    <property type="match status" value="1"/>
</dbReference>
<evidence type="ECO:0000256" key="2">
    <source>
        <dbReference type="ARBA" id="ARBA00022989"/>
    </source>
</evidence>
<organism evidence="6 7">
    <name type="scientific">Rhodopseudomonas palustris</name>
    <dbReference type="NCBI Taxonomy" id="1076"/>
    <lineage>
        <taxon>Bacteria</taxon>
        <taxon>Pseudomonadati</taxon>
        <taxon>Pseudomonadota</taxon>
        <taxon>Alphaproteobacteria</taxon>
        <taxon>Hyphomicrobiales</taxon>
        <taxon>Nitrobacteraceae</taxon>
        <taxon>Rhodopseudomonas</taxon>
    </lineage>
</organism>
<comment type="caution">
    <text evidence="6">The sequence shown here is derived from an EMBL/GenBank/DDBJ whole genome shotgun (WGS) entry which is preliminary data.</text>
</comment>
<evidence type="ECO:0000256" key="4">
    <source>
        <dbReference type="SAM" id="Phobius"/>
    </source>
</evidence>
<evidence type="ECO:0000256" key="1">
    <source>
        <dbReference type="ARBA" id="ARBA00022692"/>
    </source>
</evidence>
<name>A0A0D7F3Y8_RHOPL</name>
<dbReference type="InterPro" id="IPR020846">
    <property type="entry name" value="MFS_dom"/>
</dbReference>
<dbReference type="InterPro" id="IPR050327">
    <property type="entry name" value="Proton-linked_MCT"/>
</dbReference>
<dbReference type="EMBL" id="JXXE01000071">
    <property type="protein sequence ID" value="KIZ47531.1"/>
    <property type="molecule type" value="Genomic_DNA"/>
</dbReference>
<protein>
    <submittedName>
        <fullName evidence="6">Spermidine/putrescine ABC transporter substrate-binding protein</fullName>
    </submittedName>
</protein>
<feature type="transmembrane region" description="Helical" evidence="4">
    <location>
        <begin position="43"/>
        <end position="62"/>
    </location>
</feature>
<dbReference type="SUPFAM" id="SSF103473">
    <property type="entry name" value="MFS general substrate transporter"/>
    <property type="match status" value="1"/>
</dbReference>
<evidence type="ECO:0000259" key="5">
    <source>
        <dbReference type="PROSITE" id="PS50850"/>
    </source>
</evidence>
<dbReference type="InterPro" id="IPR026355">
    <property type="entry name" value="Oxa/Form_antiport"/>
</dbReference>
<feature type="domain" description="Major facilitator superfamily (MFS) profile" evidence="5">
    <location>
        <begin position="1"/>
        <end position="400"/>
    </location>
</feature>
<feature type="transmembrane region" description="Helical" evidence="4">
    <location>
        <begin position="246"/>
        <end position="267"/>
    </location>
</feature>
<dbReference type="InterPro" id="IPR011701">
    <property type="entry name" value="MFS"/>
</dbReference>
<sequence>MRWLYLSLSIICMIMIANLQYGWSVFVAPMQHAHNWAVTSIQVAFTIFVALETWATPVNALICDRIGPRFGPRLVMGAGGILVAAGWVLDAYTSSLTALYIGGALTGFGAGAIYCVSVGTAVKWFPDRRGLATGLVAAGFGAGAALTIIPIKMHIAAYGYESAFLLFGLIQGGVVLVASQFIRHPNPGEVKAVAGGASKQSLRSYTSKEVLGSWVFWVLYVCDVLMCAGGLVVTANLVSIANSHNISTVMILGVATLSLALVFANVMNGVARPLFGWIADQIGLPKTMMIGFSLGAVAYFCLFMFGGIPAAFVLCTGLVFFCWGNIFSLFPAMCTNLFGTKYATTNASLLYTAKGTAALLVPLASIVTRITGSWDSVLLVATVINVIAVFVVGLILTPAAKKFQSDEVAADAALVAKVA</sequence>
<feature type="transmembrane region" description="Helical" evidence="4">
    <location>
        <begin position="351"/>
        <end position="371"/>
    </location>
</feature>
<feature type="transmembrane region" description="Helical" evidence="4">
    <location>
        <begin position="5"/>
        <end position="23"/>
    </location>
</feature>
<feature type="transmembrane region" description="Helical" evidence="4">
    <location>
        <begin position="288"/>
        <end position="312"/>
    </location>
</feature>
<dbReference type="Gene3D" id="1.20.1250.20">
    <property type="entry name" value="MFS general substrate transporter like domains"/>
    <property type="match status" value="2"/>
</dbReference>
<dbReference type="PATRIC" id="fig|1076.23.peg.6340"/>
<feature type="transmembrane region" description="Helical" evidence="4">
    <location>
        <begin position="214"/>
        <end position="240"/>
    </location>
</feature>
<evidence type="ECO:0000313" key="7">
    <source>
        <dbReference type="Proteomes" id="UP000032515"/>
    </source>
</evidence>
<dbReference type="PANTHER" id="PTHR11360:SF304">
    <property type="entry name" value="MFS DOMAIN-CONTAINING PROTEIN"/>
    <property type="match status" value="1"/>
</dbReference>
<dbReference type="PROSITE" id="PS50850">
    <property type="entry name" value="MFS"/>
    <property type="match status" value="1"/>
</dbReference>
<keyword evidence="3 4" id="KW-0472">Membrane</keyword>
<dbReference type="GO" id="GO:0016020">
    <property type="term" value="C:membrane"/>
    <property type="evidence" value="ECO:0007669"/>
    <property type="project" value="InterPro"/>
</dbReference>
<dbReference type="CDD" id="cd17353">
    <property type="entry name" value="MFS_OFA_like"/>
    <property type="match status" value="1"/>
</dbReference>
<feature type="transmembrane region" description="Helical" evidence="4">
    <location>
        <begin position="318"/>
        <end position="339"/>
    </location>
</feature>
<gene>
    <name evidence="6" type="ORF">OO17_03950</name>
</gene>
<feature type="transmembrane region" description="Helical" evidence="4">
    <location>
        <begin position="74"/>
        <end position="92"/>
    </location>
</feature>
<keyword evidence="2 4" id="KW-1133">Transmembrane helix</keyword>
<dbReference type="AlphaFoldDB" id="A0A0D7F3Y8"/>
<evidence type="ECO:0000256" key="3">
    <source>
        <dbReference type="ARBA" id="ARBA00023136"/>
    </source>
</evidence>
<feature type="transmembrane region" description="Helical" evidence="4">
    <location>
        <begin position="163"/>
        <end position="182"/>
    </location>
</feature>
<feature type="transmembrane region" description="Helical" evidence="4">
    <location>
        <begin position="377"/>
        <end position="396"/>
    </location>
</feature>
<evidence type="ECO:0000313" key="6">
    <source>
        <dbReference type="EMBL" id="KIZ47531.1"/>
    </source>
</evidence>
<reference evidence="6 7" key="1">
    <citation type="submission" date="2014-11" db="EMBL/GenBank/DDBJ databases">
        <title>Genomics and ecophysiology of heterotrophic nitrogen fixing bacteria isolated from estuarine surface water.</title>
        <authorList>
            <person name="Bentzon-Tilia M."/>
            <person name="Severin I."/>
            <person name="Hansen L.H."/>
            <person name="Riemann L."/>
        </authorList>
    </citation>
    <scope>NUCLEOTIDE SEQUENCE [LARGE SCALE GENOMIC DNA]</scope>
    <source>
        <strain evidence="6 7">BAL398</strain>
    </source>
</reference>
<dbReference type="Pfam" id="PF07690">
    <property type="entry name" value="MFS_1"/>
    <property type="match status" value="1"/>
</dbReference>
<feature type="transmembrane region" description="Helical" evidence="4">
    <location>
        <begin position="131"/>
        <end position="151"/>
    </location>
</feature>
<dbReference type="GO" id="GO:0019531">
    <property type="term" value="F:oxalate transmembrane transporter activity"/>
    <property type="evidence" value="ECO:0007669"/>
    <property type="project" value="InterPro"/>
</dbReference>